<evidence type="ECO:0000256" key="3">
    <source>
        <dbReference type="ARBA" id="ARBA00023080"/>
    </source>
</evidence>
<evidence type="ECO:0000256" key="1">
    <source>
        <dbReference type="ARBA" id="ARBA00006581"/>
    </source>
</evidence>
<evidence type="ECO:0000259" key="5">
    <source>
        <dbReference type="Pfam" id="PF00692"/>
    </source>
</evidence>
<name>A0A164P6Z7_BACCE</name>
<evidence type="ECO:0000256" key="2">
    <source>
        <dbReference type="ARBA" id="ARBA00012379"/>
    </source>
</evidence>
<dbReference type="GO" id="GO:0000287">
    <property type="term" value="F:magnesium ion binding"/>
    <property type="evidence" value="ECO:0007669"/>
    <property type="project" value="InterPro"/>
</dbReference>
<dbReference type="InterPro" id="IPR008181">
    <property type="entry name" value="dUTPase"/>
</dbReference>
<dbReference type="PATRIC" id="fig|1396.535.peg.4422"/>
<feature type="domain" description="dUTPase-like" evidence="5">
    <location>
        <begin position="10"/>
        <end position="116"/>
    </location>
</feature>
<dbReference type="InterPro" id="IPR036157">
    <property type="entry name" value="dUTPase-like_sf"/>
</dbReference>
<comment type="similarity">
    <text evidence="1">Belongs to the dUTPase family.</text>
</comment>
<keyword evidence="3" id="KW-0546">Nucleotide metabolism</keyword>
<dbReference type="GO" id="GO:0004170">
    <property type="term" value="F:dUTP diphosphatase activity"/>
    <property type="evidence" value="ECO:0007669"/>
    <property type="project" value="UniProtKB-EC"/>
</dbReference>
<dbReference type="Gene3D" id="2.70.40.10">
    <property type="match status" value="2"/>
</dbReference>
<comment type="catalytic activity">
    <reaction evidence="4">
        <text>dUTP + H2O = dUMP + diphosphate + H(+)</text>
        <dbReference type="Rhea" id="RHEA:10248"/>
        <dbReference type="ChEBI" id="CHEBI:15377"/>
        <dbReference type="ChEBI" id="CHEBI:15378"/>
        <dbReference type="ChEBI" id="CHEBI:33019"/>
        <dbReference type="ChEBI" id="CHEBI:61555"/>
        <dbReference type="ChEBI" id="CHEBI:246422"/>
        <dbReference type="EC" id="3.6.1.23"/>
    </reaction>
</comment>
<dbReference type="EC" id="3.6.1.23" evidence="2"/>
<dbReference type="EMBL" id="LJKE01000043">
    <property type="protein sequence ID" value="KZD66345.1"/>
    <property type="molecule type" value="Genomic_DNA"/>
</dbReference>
<evidence type="ECO:0000256" key="4">
    <source>
        <dbReference type="ARBA" id="ARBA00047686"/>
    </source>
</evidence>
<protein>
    <recommendedName>
        <fullName evidence="2">dUTP diphosphatase</fullName>
        <ecNumber evidence="2">3.6.1.23</ecNumber>
    </recommendedName>
</protein>
<dbReference type="AlphaFoldDB" id="A0A164P6Z7"/>
<proteinExistence type="inferred from homology"/>
<evidence type="ECO:0000313" key="6">
    <source>
        <dbReference type="EMBL" id="KZD66345.1"/>
    </source>
</evidence>
<dbReference type="GO" id="GO:0046081">
    <property type="term" value="P:dUTP catabolic process"/>
    <property type="evidence" value="ECO:0007669"/>
    <property type="project" value="InterPro"/>
</dbReference>
<dbReference type="GO" id="GO:0006226">
    <property type="term" value="P:dUMP biosynthetic process"/>
    <property type="evidence" value="ECO:0007669"/>
    <property type="project" value="InterPro"/>
</dbReference>
<reference evidence="6 7" key="1">
    <citation type="submission" date="2015-09" db="EMBL/GenBank/DDBJ databases">
        <title>Bacillus cereus food isolates.</title>
        <authorList>
            <person name="Boekhorst J."/>
        </authorList>
    </citation>
    <scope>NUCLEOTIDE SEQUENCE [LARGE SCALE GENOMIC DNA]</scope>
    <source>
        <strain evidence="6 7">B4088</strain>
    </source>
</reference>
<evidence type="ECO:0000313" key="7">
    <source>
        <dbReference type="Proteomes" id="UP000076482"/>
    </source>
</evidence>
<sequence length="264" mass="30015">MLLKINFGQSPKRNTQDSAGYDVYADHKFIVKKGESYKWTLPFLIQGDKSAFIVVRSSLGIKKGLRLIDEDQKMNNEIKWSKPNKPLTLHLYNDGDEDLVVNIGDHIIQCIIPASVKSVIPIVWNKVQQKYLKGSIPILSRFEQRPKEIYDFILEESLHIPAKEKVLIPTGLRAWIPVQTYLTAYLTNENLMFANVRPIIDADYHNNIDNEGHIFLCVQNTSDTPITISQGESLCYFEANGYTLIKNEIKPVTKRAGGIGHTTK</sequence>
<dbReference type="InterPro" id="IPR029054">
    <property type="entry name" value="dUTPase-like"/>
</dbReference>
<dbReference type="Proteomes" id="UP000076482">
    <property type="component" value="Unassembled WGS sequence"/>
</dbReference>
<dbReference type="PANTHER" id="PTHR11241:SF0">
    <property type="entry name" value="DEOXYURIDINE 5'-TRIPHOSPHATE NUCLEOTIDOHYDROLASE"/>
    <property type="match status" value="1"/>
</dbReference>
<dbReference type="RefSeq" id="WP_063260959.1">
    <property type="nucleotide sequence ID" value="NZ_LJKE01000043.1"/>
</dbReference>
<accession>A0A164P6Z7</accession>
<dbReference type="SUPFAM" id="SSF51283">
    <property type="entry name" value="dUTPase-like"/>
    <property type="match status" value="2"/>
</dbReference>
<organism evidence="6 7">
    <name type="scientific">Bacillus cereus</name>
    <dbReference type="NCBI Taxonomy" id="1396"/>
    <lineage>
        <taxon>Bacteria</taxon>
        <taxon>Bacillati</taxon>
        <taxon>Bacillota</taxon>
        <taxon>Bacilli</taxon>
        <taxon>Bacillales</taxon>
        <taxon>Bacillaceae</taxon>
        <taxon>Bacillus</taxon>
        <taxon>Bacillus cereus group</taxon>
    </lineage>
</organism>
<comment type="caution">
    <text evidence="6">The sequence shown here is derived from an EMBL/GenBank/DDBJ whole genome shotgun (WGS) entry which is preliminary data.</text>
</comment>
<gene>
    <name evidence="6" type="ORF">B4088_2461</name>
</gene>
<dbReference type="PANTHER" id="PTHR11241">
    <property type="entry name" value="DEOXYURIDINE 5'-TRIPHOSPHATE NUCLEOTIDOHYDROLASE"/>
    <property type="match status" value="1"/>
</dbReference>
<dbReference type="Pfam" id="PF00692">
    <property type="entry name" value="dUTPase"/>
    <property type="match status" value="1"/>
</dbReference>